<dbReference type="PANTHER" id="PTHR46457">
    <property type="entry name" value="DNA REPAIR PROTEIN RAD51 HOMOLOG 4"/>
    <property type="match status" value="1"/>
</dbReference>
<dbReference type="PANTHER" id="PTHR46457:SF1">
    <property type="entry name" value="DNA REPAIR PROTEIN RAD51 HOMOLOG 4"/>
    <property type="match status" value="1"/>
</dbReference>
<proteinExistence type="predicted"/>
<dbReference type="InterPro" id="IPR051988">
    <property type="entry name" value="HRR_RAD51_Paralog"/>
</dbReference>
<comment type="subcellular location">
    <subcellularLocation>
        <location evidence="1">Nucleus</location>
    </subcellularLocation>
</comment>
<organism evidence="5">
    <name type="scientific">Phaeodactylum tricornutum</name>
    <name type="common">Diatom</name>
    <dbReference type="NCBI Taxonomy" id="2850"/>
    <lineage>
        <taxon>Eukaryota</taxon>
        <taxon>Sar</taxon>
        <taxon>Stramenopiles</taxon>
        <taxon>Ochrophyta</taxon>
        <taxon>Bacillariophyta</taxon>
        <taxon>Bacillariophyceae</taxon>
        <taxon>Bacillariophycidae</taxon>
        <taxon>Naviculales</taxon>
        <taxon>Phaeodactylaceae</taxon>
        <taxon>Phaeodactylum</taxon>
    </lineage>
</organism>
<dbReference type="GO" id="GO:0033063">
    <property type="term" value="C:Rad51B-Rad51C-Rad51D-XRCC2 complex"/>
    <property type="evidence" value="ECO:0007669"/>
    <property type="project" value="TreeGrafter"/>
</dbReference>
<feature type="domain" description="RecA family profile 1" evidence="4">
    <location>
        <begin position="143"/>
        <end position="325"/>
    </location>
</feature>
<dbReference type="GO" id="GO:0005524">
    <property type="term" value="F:ATP binding"/>
    <property type="evidence" value="ECO:0007669"/>
    <property type="project" value="InterPro"/>
</dbReference>
<evidence type="ECO:0000256" key="1">
    <source>
        <dbReference type="ARBA" id="ARBA00004123"/>
    </source>
</evidence>
<feature type="region of interest" description="Disordered" evidence="3">
    <location>
        <begin position="374"/>
        <end position="400"/>
    </location>
</feature>
<dbReference type="EMBL" id="OU594943">
    <property type="protein sequence ID" value="CAG9285283.1"/>
    <property type="molecule type" value="Genomic_DNA"/>
</dbReference>
<name>A0A8J9S7A1_PHATR</name>
<dbReference type="GO" id="GO:0140664">
    <property type="term" value="F:ATP-dependent DNA damage sensor activity"/>
    <property type="evidence" value="ECO:0007669"/>
    <property type="project" value="InterPro"/>
</dbReference>
<dbReference type="InterPro" id="IPR027417">
    <property type="entry name" value="P-loop_NTPase"/>
</dbReference>
<dbReference type="GO" id="GO:0005657">
    <property type="term" value="C:replication fork"/>
    <property type="evidence" value="ECO:0007669"/>
    <property type="project" value="TreeGrafter"/>
</dbReference>
<protein>
    <recommendedName>
        <fullName evidence="4">RecA family profile 1 domain-containing protein</fullName>
    </recommendedName>
</protein>
<sequence length="400" mass="43506">MPTFQSIQMHPELRTRLVTESSSIGLPRNPASSANNGADSSTLTQQNPFQPIETPQALLSRHPGSLRIIDSTGSTSRPIALPQANNLRHDVAQALIATSKYGRFLHNVHERSKDQADCPISPFRVSGTISVLEMLQGKARESEFPTLTTGSFSLDRLLSFPKEYSVAPSAEMTLNHSSDPHSGIPFGYVTQFSGPPGCGKSQVALQVASSTANIKTWYLSSNPSLRSYAQRLSQLVKHYPQSVQFDVLTRTDFLSVGDDHQLLAALADIELSLESGTVAAPNCLLVFDSASGCLNSDSPLLTISNTLRRVARRYRVAVVITNGSVSHRSGDDGRLSTPKPALGKFWKAADIQVWAELTRSGGETHCRLEKHPAKRISTESSQVGRFRVDKRGVQDTEPSS</sequence>
<gene>
    <name evidence="5" type="ORF">PTTT1_LOCUS28556</name>
</gene>
<accession>A0A8J9S7A1</accession>
<dbReference type="GO" id="GO:0007131">
    <property type="term" value="P:reciprocal meiotic recombination"/>
    <property type="evidence" value="ECO:0007669"/>
    <property type="project" value="TreeGrafter"/>
</dbReference>
<dbReference type="GO" id="GO:0005815">
    <property type="term" value="C:microtubule organizing center"/>
    <property type="evidence" value="ECO:0007669"/>
    <property type="project" value="TreeGrafter"/>
</dbReference>
<dbReference type="PROSITE" id="PS50162">
    <property type="entry name" value="RECA_2"/>
    <property type="match status" value="1"/>
</dbReference>
<keyword evidence="2" id="KW-0539">Nucleus</keyword>
<evidence type="ECO:0000256" key="3">
    <source>
        <dbReference type="SAM" id="MobiDB-lite"/>
    </source>
</evidence>
<dbReference type="Proteomes" id="UP000836788">
    <property type="component" value="Chromosome 2"/>
</dbReference>
<dbReference type="Gene3D" id="3.40.50.300">
    <property type="entry name" value="P-loop containing nucleotide triphosphate hydrolases"/>
    <property type="match status" value="1"/>
</dbReference>
<reference evidence="5" key="1">
    <citation type="submission" date="2022-02" db="EMBL/GenBank/DDBJ databases">
        <authorList>
            <person name="Giguere J D."/>
        </authorList>
    </citation>
    <scope>NUCLEOTIDE SEQUENCE</scope>
    <source>
        <strain evidence="5">CCAP 1055/1</strain>
    </source>
</reference>
<dbReference type="GO" id="GO:0000724">
    <property type="term" value="P:double-strand break repair via homologous recombination"/>
    <property type="evidence" value="ECO:0007669"/>
    <property type="project" value="TreeGrafter"/>
</dbReference>
<dbReference type="AlphaFoldDB" id="A0A8J9S7A1"/>
<evidence type="ECO:0000256" key="2">
    <source>
        <dbReference type="ARBA" id="ARBA00023242"/>
    </source>
</evidence>
<evidence type="ECO:0000313" key="5">
    <source>
        <dbReference type="EMBL" id="CAG9285283.1"/>
    </source>
</evidence>
<dbReference type="GO" id="GO:0000400">
    <property type="term" value="F:four-way junction DNA binding"/>
    <property type="evidence" value="ECO:0007669"/>
    <property type="project" value="TreeGrafter"/>
</dbReference>
<dbReference type="InterPro" id="IPR020588">
    <property type="entry name" value="RecA_ATP-bd"/>
</dbReference>
<feature type="region of interest" description="Disordered" evidence="3">
    <location>
        <begin position="20"/>
        <end position="48"/>
    </location>
</feature>
<evidence type="ECO:0000259" key="4">
    <source>
        <dbReference type="PROSITE" id="PS50162"/>
    </source>
</evidence>
<dbReference type="GO" id="GO:0003697">
    <property type="term" value="F:single-stranded DNA binding"/>
    <property type="evidence" value="ECO:0007669"/>
    <property type="project" value="TreeGrafter"/>
</dbReference>
<dbReference type="GO" id="GO:0000723">
    <property type="term" value="P:telomere maintenance"/>
    <property type="evidence" value="ECO:0007669"/>
    <property type="project" value="TreeGrafter"/>
</dbReference>
<dbReference type="GO" id="GO:0042148">
    <property type="term" value="P:DNA strand invasion"/>
    <property type="evidence" value="ECO:0007669"/>
    <property type="project" value="TreeGrafter"/>
</dbReference>
<dbReference type="SUPFAM" id="SSF52540">
    <property type="entry name" value="P-loop containing nucleoside triphosphate hydrolases"/>
    <property type="match status" value="1"/>
</dbReference>